<feature type="domain" description="Malonyl-CoA:ACP transacylase (MAT)" evidence="3">
    <location>
        <begin position="1"/>
        <end position="158"/>
    </location>
</feature>
<keyword evidence="2" id="KW-0597">Phosphoprotein</keyword>
<organism evidence="4 5">
    <name type="scientific">Stachybotrys chartarum (strain CBS 109288 / IBT 7711)</name>
    <name type="common">Toxic black mold</name>
    <name type="synonym">Stilbospora chartarum</name>
    <dbReference type="NCBI Taxonomy" id="1280523"/>
    <lineage>
        <taxon>Eukaryota</taxon>
        <taxon>Fungi</taxon>
        <taxon>Dikarya</taxon>
        <taxon>Ascomycota</taxon>
        <taxon>Pezizomycotina</taxon>
        <taxon>Sordariomycetes</taxon>
        <taxon>Hypocreomycetidae</taxon>
        <taxon>Hypocreales</taxon>
        <taxon>Stachybotryaceae</taxon>
        <taxon>Stachybotrys</taxon>
    </lineage>
</organism>
<evidence type="ECO:0000256" key="2">
    <source>
        <dbReference type="ARBA" id="ARBA00022553"/>
    </source>
</evidence>
<dbReference type="PANTHER" id="PTHR43775:SF21">
    <property type="entry name" value="NON-REDUCING POLYKETIDE SYNTHASE AUSA-RELATED"/>
    <property type="match status" value="1"/>
</dbReference>
<reference evidence="4 5" key="1">
    <citation type="journal article" date="2014" name="BMC Genomics">
        <title>Comparative genome sequencing reveals chemotype-specific gene clusters in the toxigenic black mold Stachybotrys.</title>
        <authorList>
            <person name="Semeiks J."/>
            <person name="Borek D."/>
            <person name="Otwinowski Z."/>
            <person name="Grishin N.V."/>
        </authorList>
    </citation>
    <scope>NUCLEOTIDE SEQUENCE [LARGE SCALE GENOMIC DNA]</scope>
    <source>
        <strain evidence="5">CBS 109288 / IBT 7711</strain>
    </source>
</reference>
<evidence type="ECO:0000313" key="5">
    <source>
        <dbReference type="Proteomes" id="UP000028045"/>
    </source>
</evidence>
<dbReference type="EMBL" id="KL648552">
    <property type="protein sequence ID" value="KEY69082.1"/>
    <property type="molecule type" value="Genomic_DNA"/>
</dbReference>
<sequence length="162" mass="17658">MSWLDSGLKVDTIVGHSFGQLTAQVIAGALSVTDGIRFVAERARLIHSSWDHETEAMLPALAVNGQQTIVLTGDPATISTVEELANAEGFSRRLKTMRLTNTYGFHSRLVEDIIPELRSVTATLTFREPTITGAESLMPKQLCNPAANQCIITMPSKILHLD</sequence>
<dbReference type="PANTHER" id="PTHR43775">
    <property type="entry name" value="FATTY ACID SYNTHASE"/>
    <property type="match status" value="1"/>
</dbReference>
<evidence type="ECO:0000313" key="4">
    <source>
        <dbReference type="EMBL" id="KEY69082.1"/>
    </source>
</evidence>
<name>A0A084AUV3_STACB</name>
<gene>
    <name evidence="4" type="ORF">S7711_10244</name>
</gene>
<dbReference type="Pfam" id="PF00698">
    <property type="entry name" value="Acyl_transf_1"/>
    <property type="match status" value="1"/>
</dbReference>
<dbReference type="Proteomes" id="UP000028045">
    <property type="component" value="Unassembled WGS sequence"/>
</dbReference>
<dbReference type="AlphaFoldDB" id="A0A084AUV3"/>
<proteinExistence type="predicted"/>
<dbReference type="HOGENOM" id="CLU_110974_0_0_1"/>
<evidence type="ECO:0000259" key="3">
    <source>
        <dbReference type="SMART" id="SM00827"/>
    </source>
</evidence>
<evidence type="ECO:0000256" key="1">
    <source>
        <dbReference type="ARBA" id="ARBA00022450"/>
    </source>
</evidence>
<dbReference type="InterPro" id="IPR050091">
    <property type="entry name" value="PKS_NRPS_Biosynth_Enz"/>
</dbReference>
<dbReference type="InterPro" id="IPR001227">
    <property type="entry name" value="Ac_transferase_dom_sf"/>
</dbReference>
<dbReference type="GO" id="GO:0006633">
    <property type="term" value="P:fatty acid biosynthetic process"/>
    <property type="evidence" value="ECO:0007669"/>
    <property type="project" value="TreeGrafter"/>
</dbReference>
<protein>
    <recommendedName>
        <fullName evidence="3">Malonyl-CoA:ACP transacylase (MAT) domain-containing protein</fullName>
    </recommendedName>
</protein>
<dbReference type="Gene3D" id="3.40.366.10">
    <property type="entry name" value="Malonyl-Coenzyme A Acyl Carrier Protein, domain 2"/>
    <property type="match status" value="2"/>
</dbReference>
<accession>A0A084AUV3</accession>
<dbReference type="SUPFAM" id="SSF52151">
    <property type="entry name" value="FabD/lysophospholipase-like"/>
    <property type="match status" value="1"/>
</dbReference>
<dbReference type="GO" id="GO:0004312">
    <property type="term" value="F:fatty acid synthase activity"/>
    <property type="evidence" value="ECO:0007669"/>
    <property type="project" value="TreeGrafter"/>
</dbReference>
<keyword evidence="1" id="KW-0596">Phosphopantetheine</keyword>
<dbReference type="GO" id="GO:0044550">
    <property type="term" value="P:secondary metabolite biosynthetic process"/>
    <property type="evidence" value="ECO:0007669"/>
    <property type="project" value="TreeGrafter"/>
</dbReference>
<keyword evidence="5" id="KW-1185">Reference proteome</keyword>
<dbReference type="SMART" id="SM00827">
    <property type="entry name" value="PKS_AT"/>
    <property type="match status" value="1"/>
</dbReference>
<dbReference type="InterPro" id="IPR016035">
    <property type="entry name" value="Acyl_Trfase/lysoPLipase"/>
</dbReference>
<dbReference type="InterPro" id="IPR014043">
    <property type="entry name" value="Acyl_transferase_dom"/>
</dbReference>